<evidence type="ECO:0000313" key="7">
    <source>
        <dbReference type="Proteomes" id="UP000327013"/>
    </source>
</evidence>
<comment type="similarity">
    <text evidence="1">Belongs to the UDP-glycosyltransferase family.</text>
</comment>
<organism evidence="6 7">
    <name type="scientific">Carpinus fangiana</name>
    <dbReference type="NCBI Taxonomy" id="176857"/>
    <lineage>
        <taxon>Eukaryota</taxon>
        <taxon>Viridiplantae</taxon>
        <taxon>Streptophyta</taxon>
        <taxon>Embryophyta</taxon>
        <taxon>Tracheophyta</taxon>
        <taxon>Spermatophyta</taxon>
        <taxon>Magnoliopsida</taxon>
        <taxon>eudicotyledons</taxon>
        <taxon>Gunneridae</taxon>
        <taxon>Pentapetalae</taxon>
        <taxon>rosids</taxon>
        <taxon>fabids</taxon>
        <taxon>Fagales</taxon>
        <taxon>Betulaceae</taxon>
        <taxon>Carpinus</taxon>
    </lineage>
</organism>
<evidence type="ECO:0000256" key="3">
    <source>
        <dbReference type="ARBA" id="ARBA00022679"/>
    </source>
</evidence>
<dbReference type="PANTHER" id="PTHR48049:SF60">
    <property type="entry name" value="UDP-GLYCOSYLTRANSFERASE 91B1"/>
    <property type="match status" value="1"/>
</dbReference>
<dbReference type="CDD" id="cd03784">
    <property type="entry name" value="GT1_Gtf-like"/>
    <property type="match status" value="1"/>
</dbReference>
<dbReference type="OrthoDB" id="5835829at2759"/>
<accession>A0A5N6QWK5</accession>
<dbReference type="Pfam" id="PF26168">
    <property type="entry name" value="Glyco_transf_N"/>
    <property type="match status" value="1"/>
</dbReference>
<reference evidence="6 7" key="1">
    <citation type="submission" date="2019-06" db="EMBL/GenBank/DDBJ databases">
        <title>A chromosomal-level reference genome of Carpinus fangiana (Coryloideae, Betulaceae).</title>
        <authorList>
            <person name="Yang X."/>
            <person name="Wang Z."/>
            <person name="Zhang L."/>
            <person name="Hao G."/>
            <person name="Liu J."/>
            <person name="Yang Y."/>
        </authorList>
    </citation>
    <scope>NUCLEOTIDE SEQUENCE [LARGE SCALE GENOMIC DNA]</scope>
    <source>
        <strain evidence="6">Cfa_2016G</strain>
        <tissue evidence="6">Leaf</tissue>
    </source>
</reference>
<dbReference type="EMBL" id="CM017322">
    <property type="protein sequence ID" value="KAE8010503.1"/>
    <property type="molecule type" value="Genomic_DNA"/>
</dbReference>
<feature type="domain" description="Glycosyltransferase N-terminal" evidence="5">
    <location>
        <begin position="68"/>
        <end position="169"/>
    </location>
</feature>
<evidence type="ECO:0000259" key="5">
    <source>
        <dbReference type="Pfam" id="PF26168"/>
    </source>
</evidence>
<dbReference type="PANTHER" id="PTHR48049">
    <property type="entry name" value="GLYCOSYLTRANSFERASE"/>
    <property type="match status" value="1"/>
</dbReference>
<dbReference type="Proteomes" id="UP000327013">
    <property type="component" value="Chromosome 2"/>
</dbReference>
<name>A0A5N6QWK5_9ROSI</name>
<sequence>MPPLIVSTRSTTSSAAPTCSSPRAALRPPSSQASVVQIRLAQGGRGPLRARREDRINLSMADHSKKLHIAMFPWLAFGHLIPFLELGKLIAQKGHRISFISTPRNIERLPKIPSDLTPSITFVKLPLPHVENLPENAEATMDVPYHIIPYLKKAHDGLQQPLSHFLETSAPDWIIHDFAPHWLPPIAFKLGISRAFFSIFKASSLCIFGPSKSSVTDAHEPRTEPKHFTVPPKWVPFPTKIEYRLFEAKKIFESFEENDSGVSDWFRLLTIYLGTDALAVKTCTEIEGDWMELLGELHDIPWLDKQAKGSVVYIALGSETQPSQQDFTELALGLEQSGLPFFWALRKRSVSVGSDSFELPEGFLERTHGHGIVWTDWAPQLRILAHESIGGFLTHCGWSSVTEALQFGRALIMLPFLTDTGLIARFLEEKKAGVEVPRNEEDGSFTRESVAKTLRLVIKDVEGKIYRHNAKEMATIFGDMNLQSTYIDKFVEFLENRRRVREG</sequence>
<keyword evidence="7" id="KW-1185">Reference proteome</keyword>
<evidence type="ECO:0000313" key="6">
    <source>
        <dbReference type="EMBL" id="KAE8010503.1"/>
    </source>
</evidence>
<dbReference type="FunFam" id="3.40.50.2000:FF:000037">
    <property type="entry name" value="Glycosyltransferase"/>
    <property type="match status" value="1"/>
</dbReference>
<feature type="region of interest" description="Disordered" evidence="4">
    <location>
        <begin position="1"/>
        <end position="30"/>
    </location>
</feature>
<keyword evidence="2" id="KW-0328">Glycosyltransferase</keyword>
<protein>
    <recommendedName>
        <fullName evidence="5">Glycosyltransferase N-terminal domain-containing protein</fullName>
    </recommendedName>
</protein>
<dbReference type="GO" id="GO:0035251">
    <property type="term" value="F:UDP-glucosyltransferase activity"/>
    <property type="evidence" value="ECO:0007669"/>
    <property type="project" value="InterPro"/>
</dbReference>
<dbReference type="AlphaFoldDB" id="A0A5N6QWK5"/>
<dbReference type="Pfam" id="PF00201">
    <property type="entry name" value="UDPGT"/>
    <property type="match status" value="1"/>
</dbReference>
<evidence type="ECO:0000256" key="1">
    <source>
        <dbReference type="ARBA" id="ARBA00009995"/>
    </source>
</evidence>
<gene>
    <name evidence="6" type="ORF">FH972_006870</name>
</gene>
<dbReference type="InterPro" id="IPR002213">
    <property type="entry name" value="UDP_glucos_trans"/>
</dbReference>
<evidence type="ECO:0000256" key="4">
    <source>
        <dbReference type="SAM" id="MobiDB-lite"/>
    </source>
</evidence>
<dbReference type="InterPro" id="IPR050481">
    <property type="entry name" value="UDP-glycosyltransf_plant"/>
</dbReference>
<proteinExistence type="inferred from homology"/>
<keyword evidence="3" id="KW-0808">Transferase</keyword>
<feature type="compositionally biased region" description="Low complexity" evidence="4">
    <location>
        <begin position="7"/>
        <end position="30"/>
    </location>
</feature>
<dbReference type="FunFam" id="3.40.50.2000:FF:000088">
    <property type="entry name" value="Glycosyltransferase"/>
    <property type="match status" value="1"/>
</dbReference>
<evidence type="ECO:0000256" key="2">
    <source>
        <dbReference type="ARBA" id="ARBA00022676"/>
    </source>
</evidence>
<dbReference type="SUPFAM" id="SSF53756">
    <property type="entry name" value="UDP-Glycosyltransferase/glycogen phosphorylase"/>
    <property type="match status" value="1"/>
</dbReference>
<dbReference type="InterPro" id="IPR058980">
    <property type="entry name" value="Glyco_transf_N"/>
</dbReference>
<dbReference type="Gene3D" id="3.40.50.2000">
    <property type="entry name" value="Glycogen Phosphorylase B"/>
    <property type="match status" value="2"/>
</dbReference>